<evidence type="ECO:0000313" key="3">
    <source>
        <dbReference type="Proteomes" id="UP000177958"/>
    </source>
</evidence>
<name>A0A1F6D7K1_9BACT</name>
<feature type="region of interest" description="Disordered" evidence="1">
    <location>
        <begin position="1"/>
        <end position="23"/>
    </location>
</feature>
<accession>A0A1F6D7K1</accession>
<comment type="caution">
    <text evidence="2">The sequence shown here is derived from an EMBL/GenBank/DDBJ whole genome shotgun (WGS) entry which is preliminary data.</text>
</comment>
<organism evidence="2 3">
    <name type="scientific">Candidatus Kaiserbacteria bacterium RIFCSPHIGHO2_01_FULL_55_17</name>
    <dbReference type="NCBI Taxonomy" id="1798484"/>
    <lineage>
        <taxon>Bacteria</taxon>
        <taxon>Candidatus Kaiseribacteriota</taxon>
    </lineage>
</organism>
<evidence type="ECO:0000256" key="1">
    <source>
        <dbReference type="SAM" id="MobiDB-lite"/>
    </source>
</evidence>
<dbReference type="EMBL" id="MFKX01000029">
    <property type="protein sequence ID" value="OGG57365.1"/>
    <property type="molecule type" value="Genomic_DNA"/>
</dbReference>
<dbReference type="AlphaFoldDB" id="A0A1F6D7K1"/>
<sequence>MSERTEKMFAERTERRRMESGLLEKGWRSTGDVPYSIQRRLQKVNSATIATNVNEFLKQVLTGESAEFAKANLTKVGNKTFVSPELEAKIEEQVKKFYNLK</sequence>
<evidence type="ECO:0000313" key="2">
    <source>
        <dbReference type="EMBL" id="OGG57365.1"/>
    </source>
</evidence>
<feature type="compositionally biased region" description="Basic and acidic residues" evidence="1">
    <location>
        <begin position="1"/>
        <end position="19"/>
    </location>
</feature>
<protein>
    <submittedName>
        <fullName evidence="2">Uncharacterized protein</fullName>
    </submittedName>
</protein>
<reference evidence="2 3" key="1">
    <citation type="journal article" date="2016" name="Nat. Commun.">
        <title>Thousands of microbial genomes shed light on interconnected biogeochemical processes in an aquifer system.</title>
        <authorList>
            <person name="Anantharaman K."/>
            <person name="Brown C.T."/>
            <person name="Hug L.A."/>
            <person name="Sharon I."/>
            <person name="Castelle C.J."/>
            <person name="Probst A.J."/>
            <person name="Thomas B.C."/>
            <person name="Singh A."/>
            <person name="Wilkins M.J."/>
            <person name="Karaoz U."/>
            <person name="Brodie E.L."/>
            <person name="Williams K.H."/>
            <person name="Hubbard S.S."/>
            <person name="Banfield J.F."/>
        </authorList>
    </citation>
    <scope>NUCLEOTIDE SEQUENCE [LARGE SCALE GENOMIC DNA]</scope>
</reference>
<dbReference type="Proteomes" id="UP000177958">
    <property type="component" value="Unassembled WGS sequence"/>
</dbReference>
<proteinExistence type="predicted"/>
<gene>
    <name evidence="2" type="ORF">A2853_02510</name>
</gene>